<dbReference type="EMBL" id="FNZM01000019">
    <property type="protein sequence ID" value="SEK10433.1"/>
    <property type="molecule type" value="Genomic_DNA"/>
</dbReference>
<organism evidence="2 3">
    <name type="scientific">Paraburkholderia tropica</name>
    <dbReference type="NCBI Taxonomy" id="92647"/>
    <lineage>
        <taxon>Bacteria</taxon>
        <taxon>Pseudomonadati</taxon>
        <taxon>Pseudomonadota</taxon>
        <taxon>Betaproteobacteria</taxon>
        <taxon>Burkholderiales</taxon>
        <taxon>Burkholderiaceae</taxon>
        <taxon>Paraburkholderia</taxon>
    </lineage>
</organism>
<name>A0AAQ1GLH5_9BURK</name>
<comment type="caution">
    <text evidence="2">The sequence shown here is derived from an EMBL/GenBank/DDBJ whole genome shotgun (WGS) entry which is preliminary data.</text>
</comment>
<dbReference type="InterPro" id="IPR052906">
    <property type="entry name" value="Type_IV_Methyl-Rstrct_Enzyme"/>
</dbReference>
<dbReference type="InterPro" id="IPR016984">
    <property type="entry name" value="UCP031853"/>
</dbReference>
<evidence type="ECO:0000259" key="1">
    <source>
        <dbReference type="Pfam" id="PF04471"/>
    </source>
</evidence>
<dbReference type="GO" id="GO:0009307">
    <property type="term" value="P:DNA restriction-modification system"/>
    <property type="evidence" value="ECO:0007669"/>
    <property type="project" value="InterPro"/>
</dbReference>
<accession>A0AAQ1GLH5</accession>
<feature type="domain" description="Restriction endonuclease type IV Mrr" evidence="1">
    <location>
        <begin position="196"/>
        <end position="308"/>
    </location>
</feature>
<reference evidence="2 3" key="1">
    <citation type="submission" date="2016-10" db="EMBL/GenBank/DDBJ databases">
        <authorList>
            <person name="Varghese N."/>
            <person name="Submissions S."/>
        </authorList>
    </citation>
    <scope>NUCLEOTIDE SEQUENCE [LARGE SCALE GENOMIC DNA]</scope>
    <source>
        <strain evidence="2 3">LMG 22274</strain>
    </source>
</reference>
<dbReference type="GO" id="GO:0015666">
    <property type="term" value="F:restriction endodeoxyribonuclease activity"/>
    <property type="evidence" value="ECO:0007669"/>
    <property type="project" value="TreeGrafter"/>
</dbReference>
<evidence type="ECO:0000313" key="2">
    <source>
        <dbReference type="EMBL" id="SEK10433.1"/>
    </source>
</evidence>
<dbReference type="Gene3D" id="3.40.1350.10">
    <property type="match status" value="1"/>
</dbReference>
<dbReference type="InterPro" id="IPR011856">
    <property type="entry name" value="tRNA_endonuc-like_dom_sf"/>
</dbReference>
<dbReference type="PANTHER" id="PTHR30015">
    <property type="entry name" value="MRR RESTRICTION SYSTEM PROTEIN"/>
    <property type="match status" value="1"/>
</dbReference>
<dbReference type="GO" id="GO:0043590">
    <property type="term" value="C:bacterial nucleoid"/>
    <property type="evidence" value="ECO:0007669"/>
    <property type="project" value="TreeGrafter"/>
</dbReference>
<evidence type="ECO:0000313" key="3">
    <source>
        <dbReference type="Proteomes" id="UP000183529"/>
    </source>
</evidence>
<dbReference type="AlphaFoldDB" id="A0AAQ1GLH5"/>
<dbReference type="RefSeq" id="WP_074986643.1">
    <property type="nucleotide sequence ID" value="NZ_CADFGN010000017.1"/>
</dbReference>
<dbReference type="Pfam" id="PF04471">
    <property type="entry name" value="Mrr_cat"/>
    <property type="match status" value="1"/>
</dbReference>
<sequence length="333" mass="37433">MTTMWMVRAKGGLLYEEFREKAVAAIGWVRIAEEASKGATREQLADAYREVSPGTKEGTIIAGVSQVYRFIHEIKNDDWVVTYSTENRTYLVGQVKGPCEYRPEWTDLNMALARPVAWLQKEVDRDLLLTGSKNSLGSVLTIFKVPESAQRELLAIAKGAVQIPRPTSDELVEVEVNDPLRQTEVIAFERIKDQINRLDWDEMQELVAGILRAMGYKTQVSPAGPDRGKDILASPDGFGFQQPRIVVEVKHRDGKMGSAQLRSFLGGRHKDDRGLYVSTGGFTKDALYEAERAAVPLMLWSLDELARALTDNYQTADAKTKQLMPLRYFYMPA</sequence>
<dbReference type="GO" id="GO:0003677">
    <property type="term" value="F:DNA binding"/>
    <property type="evidence" value="ECO:0007669"/>
    <property type="project" value="InterPro"/>
</dbReference>
<dbReference type="Proteomes" id="UP000183529">
    <property type="component" value="Unassembled WGS sequence"/>
</dbReference>
<dbReference type="PANTHER" id="PTHR30015:SF7">
    <property type="entry name" value="TYPE IV METHYL-DIRECTED RESTRICTION ENZYME ECOKMRR"/>
    <property type="match status" value="1"/>
</dbReference>
<dbReference type="InterPro" id="IPR011335">
    <property type="entry name" value="Restrct_endonuc-II-like"/>
</dbReference>
<proteinExistence type="predicted"/>
<gene>
    <name evidence="2" type="ORF">SAMN05216550_1197</name>
</gene>
<protein>
    <submittedName>
        <fullName evidence="2">Restriction system protein</fullName>
    </submittedName>
</protein>
<dbReference type="InterPro" id="IPR007560">
    <property type="entry name" value="Restrct_endonuc_IV_Mrr"/>
</dbReference>
<dbReference type="SUPFAM" id="SSF52980">
    <property type="entry name" value="Restriction endonuclease-like"/>
    <property type="match status" value="1"/>
</dbReference>
<dbReference type="PIRSF" id="PIRSF031853">
    <property type="entry name" value="UPC031853"/>
    <property type="match status" value="1"/>
</dbReference>
<dbReference type="GeneID" id="61304498"/>